<evidence type="ECO:0000256" key="4">
    <source>
        <dbReference type="ARBA" id="ARBA00023125"/>
    </source>
</evidence>
<evidence type="ECO:0000313" key="8">
    <source>
        <dbReference type="EMBL" id="MPM28068.1"/>
    </source>
</evidence>
<dbReference type="PANTHER" id="PTHR48111:SF73">
    <property type="entry name" value="ALKALINE PHOSPHATASE SYNTHESIS TRANSCRIPTIONAL REGULATORY PROTEIN PHOP"/>
    <property type="match status" value="1"/>
</dbReference>
<dbReference type="GO" id="GO:0032993">
    <property type="term" value="C:protein-DNA complex"/>
    <property type="evidence" value="ECO:0007669"/>
    <property type="project" value="TreeGrafter"/>
</dbReference>
<dbReference type="FunFam" id="1.10.10.10:FF:000018">
    <property type="entry name" value="DNA-binding response regulator ResD"/>
    <property type="match status" value="1"/>
</dbReference>
<dbReference type="InterPro" id="IPR011006">
    <property type="entry name" value="CheY-like_superfamily"/>
</dbReference>
<evidence type="ECO:0000259" key="6">
    <source>
        <dbReference type="PROSITE" id="PS50110"/>
    </source>
</evidence>
<dbReference type="GO" id="GO:0000156">
    <property type="term" value="F:phosphorelay response regulator activity"/>
    <property type="evidence" value="ECO:0007669"/>
    <property type="project" value="TreeGrafter"/>
</dbReference>
<evidence type="ECO:0000256" key="2">
    <source>
        <dbReference type="ARBA" id="ARBA00023012"/>
    </source>
</evidence>
<sequence>MSRKKILAVDDEVKILEIVKAYLEHEGYEVITAIDGKGAISRLSEEDFSLAVLDLMLPDITGEEICRLIRKKSDMPIIMLTAKVDESSIINGLNIGSDDYVTKPFSPKQLVARVNALIRRYESRFSTENILVYNEELLIDLDNLEVKKGETILTLTATEFKILTLLAKNPKRVFSREDLISHVLGEDFEGFDRTIDSHIKNLRQKIEDNTRKPKYIITVHGFGYKFGGEVQ</sequence>
<keyword evidence="5" id="KW-0804">Transcription</keyword>
<evidence type="ECO:0000259" key="7">
    <source>
        <dbReference type="PROSITE" id="PS51755"/>
    </source>
</evidence>
<feature type="domain" description="OmpR/PhoB-type" evidence="7">
    <location>
        <begin position="128"/>
        <end position="228"/>
    </location>
</feature>
<dbReference type="SMART" id="SM00448">
    <property type="entry name" value="REC"/>
    <property type="match status" value="1"/>
</dbReference>
<keyword evidence="2" id="KW-0902">Two-component regulatory system</keyword>
<dbReference type="Pfam" id="PF00072">
    <property type="entry name" value="Response_reg"/>
    <property type="match status" value="1"/>
</dbReference>
<dbReference type="EMBL" id="VSSQ01005153">
    <property type="protein sequence ID" value="MPM28068.1"/>
    <property type="molecule type" value="Genomic_DNA"/>
</dbReference>
<dbReference type="Gene3D" id="1.10.10.10">
    <property type="entry name" value="Winged helix-like DNA-binding domain superfamily/Winged helix DNA-binding domain"/>
    <property type="match status" value="1"/>
</dbReference>
<dbReference type="PROSITE" id="PS50110">
    <property type="entry name" value="RESPONSE_REGULATORY"/>
    <property type="match status" value="1"/>
</dbReference>
<dbReference type="AlphaFoldDB" id="A0A644YJ80"/>
<dbReference type="GO" id="GO:0005829">
    <property type="term" value="C:cytosol"/>
    <property type="evidence" value="ECO:0007669"/>
    <property type="project" value="TreeGrafter"/>
</dbReference>
<dbReference type="GO" id="GO:0006355">
    <property type="term" value="P:regulation of DNA-templated transcription"/>
    <property type="evidence" value="ECO:0007669"/>
    <property type="project" value="InterPro"/>
</dbReference>
<keyword evidence="1" id="KW-0597">Phosphoprotein</keyword>
<dbReference type="InterPro" id="IPR001867">
    <property type="entry name" value="OmpR/PhoB-type_DNA-bd"/>
</dbReference>
<dbReference type="CDD" id="cd17574">
    <property type="entry name" value="REC_OmpR"/>
    <property type="match status" value="1"/>
</dbReference>
<name>A0A644YJ80_9ZZZZ</name>
<organism evidence="8">
    <name type="scientific">bioreactor metagenome</name>
    <dbReference type="NCBI Taxonomy" id="1076179"/>
    <lineage>
        <taxon>unclassified sequences</taxon>
        <taxon>metagenomes</taxon>
        <taxon>ecological metagenomes</taxon>
    </lineage>
</organism>
<comment type="caution">
    <text evidence="8">The sequence shown here is derived from an EMBL/GenBank/DDBJ whole genome shotgun (WGS) entry which is preliminary data.</text>
</comment>
<keyword evidence="3" id="KW-0805">Transcription regulation</keyword>
<accession>A0A644YJ80</accession>
<evidence type="ECO:0000256" key="3">
    <source>
        <dbReference type="ARBA" id="ARBA00023015"/>
    </source>
</evidence>
<dbReference type="GO" id="GO:0000976">
    <property type="term" value="F:transcription cis-regulatory region binding"/>
    <property type="evidence" value="ECO:0007669"/>
    <property type="project" value="TreeGrafter"/>
</dbReference>
<dbReference type="SMART" id="SM00862">
    <property type="entry name" value="Trans_reg_C"/>
    <property type="match status" value="1"/>
</dbReference>
<dbReference type="CDD" id="cd00383">
    <property type="entry name" value="trans_reg_C"/>
    <property type="match status" value="1"/>
</dbReference>
<dbReference type="SUPFAM" id="SSF52172">
    <property type="entry name" value="CheY-like"/>
    <property type="match status" value="1"/>
</dbReference>
<dbReference type="Gene3D" id="6.10.250.690">
    <property type="match status" value="1"/>
</dbReference>
<protein>
    <submittedName>
        <fullName evidence="8">Alkaline phosphatase synthesis transcriptional regulatory protein SphR</fullName>
    </submittedName>
</protein>
<dbReference type="FunFam" id="3.40.50.2300:FF:000001">
    <property type="entry name" value="DNA-binding response regulator PhoB"/>
    <property type="match status" value="1"/>
</dbReference>
<dbReference type="Gene3D" id="3.40.50.2300">
    <property type="match status" value="1"/>
</dbReference>
<keyword evidence="4" id="KW-0238">DNA-binding</keyword>
<dbReference type="PROSITE" id="PS51755">
    <property type="entry name" value="OMPR_PHOB"/>
    <property type="match status" value="1"/>
</dbReference>
<dbReference type="Pfam" id="PF00486">
    <property type="entry name" value="Trans_reg_C"/>
    <property type="match status" value="1"/>
</dbReference>
<proteinExistence type="predicted"/>
<evidence type="ECO:0000256" key="1">
    <source>
        <dbReference type="ARBA" id="ARBA00022553"/>
    </source>
</evidence>
<dbReference type="InterPro" id="IPR001789">
    <property type="entry name" value="Sig_transdc_resp-reg_receiver"/>
</dbReference>
<evidence type="ECO:0000256" key="5">
    <source>
        <dbReference type="ARBA" id="ARBA00023163"/>
    </source>
</evidence>
<dbReference type="PANTHER" id="PTHR48111">
    <property type="entry name" value="REGULATOR OF RPOS"/>
    <property type="match status" value="1"/>
</dbReference>
<dbReference type="InterPro" id="IPR036388">
    <property type="entry name" value="WH-like_DNA-bd_sf"/>
</dbReference>
<reference evidence="8" key="1">
    <citation type="submission" date="2019-08" db="EMBL/GenBank/DDBJ databases">
        <authorList>
            <person name="Kucharzyk K."/>
            <person name="Murdoch R.W."/>
            <person name="Higgins S."/>
            <person name="Loffler F."/>
        </authorList>
    </citation>
    <scope>NUCLEOTIDE SEQUENCE</scope>
</reference>
<feature type="domain" description="Response regulatory" evidence="6">
    <location>
        <begin position="5"/>
        <end position="118"/>
    </location>
</feature>
<dbReference type="InterPro" id="IPR039420">
    <property type="entry name" value="WalR-like"/>
</dbReference>
<gene>
    <name evidence="8" type="primary">sphR_3</name>
    <name evidence="8" type="ORF">SDC9_74585</name>
</gene>